<accession>A0ACD3YUN4</accession>
<sequence length="162" mass="17922">MLTLHILSASFELVRYYAQAINEDVLPDVLDTAACFVHSATTLGLANQLLRGDQTTRASYQAPGLMRPFVAVVALLYQSVFVHRAAVKLLNAFLYTRLVIFFAKRFKMNKIHPFATIYAHGVFLGAVVAIYDSGLPARVLVYIGMVGAMMVLNRYVADSCTE</sequence>
<dbReference type="Proteomes" id="UP000830768">
    <property type="component" value="Chromosome 3"/>
</dbReference>
<keyword evidence="2" id="KW-1185">Reference proteome</keyword>
<name>A0ACD3YUN4_FUSSC</name>
<organism evidence="1 2">
    <name type="scientific">Fusarium solani subsp. cucurbitae</name>
    <name type="common">Neocosmosporum cucurbitae</name>
    <dbReference type="NCBI Taxonomy" id="2747967"/>
    <lineage>
        <taxon>Eukaryota</taxon>
        <taxon>Fungi</taxon>
        <taxon>Dikarya</taxon>
        <taxon>Ascomycota</taxon>
        <taxon>Pezizomycotina</taxon>
        <taxon>Sordariomycetes</taxon>
        <taxon>Hypocreomycetidae</taxon>
        <taxon>Hypocreales</taxon>
        <taxon>Nectriaceae</taxon>
        <taxon>Fusarium</taxon>
        <taxon>Fusarium solani species complex</taxon>
    </lineage>
</organism>
<evidence type="ECO:0000313" key="2">
    <source>
        <dbReference type="Proteomes" id="UP000830768"/>
    </source>
</evidence>
<dbReference type="EMBL" id="CP090032">
    <property type="protein sequence ID" value="UPK92548.1"/>
    <property type="molecule type" value="Genomic_DNA"/>
</dbReference>
<reference evidence="1" key="1">
    <citation type="submission" date="2021-11" db="EMBL/GenBank/DDBJ databases">
        <title>Fusarium solani-melongenae Genome sequencing and assembly.</title>
        <authorList>
            <person name="Xie S."/>
            <person name="Huang L."/>
            <person name="Zhang X."/>
        </authorList>
    </citation>
    <scope>NUCLEOTIDE SEQUENCE</scope>
    <source>
        <strain evidence="1">CRI 24-3</strain>
    </source>
</reference>
<gene>
    <name evidence="1" type="ORF">LCI18_003483</name>
</gene>
<proteinExistence type="predicted"/>
<evidence type="ECO:0000313" key="1">
    <source>
        <dbReference type="EMBL" id="UPK92548.1"/>
    </source>
</evidence>
<protein>
    <submittedName>
        <fullName evidence="1">Uncharacterized protein</fullName>
    </submittedName>
</protein>